<feature type="domain" description="Argininosuccinate lyase C-terminal" evidence="7">
    <location>
        <begin position="362"/>
        <end position="440"/>
    </location>
</feature>
<sequence length="495" mass="55620">MRPAHQNNKKQPQNIGEKQMTVRDEFFWLGEINKATLVINSRQGLLPMPIAEEAAKALREVLADGDADPTKRAKTYITFEPLMLKKADPVITLMHAGRSSQDMHATYRSAILRDHVLEVGDALNAVLETMTDLADKNRETVVPNYTNGVAAQPNSLAHYLLAFLAGFSRDAQKLRQFYVRLDRCPMGSTVLNGTCWPLDREAMCKRLGFEAVAENAYDATQIGQSDLPVEFASILTGICLHINVFLEDLMVQYAQARPWILLQEGGDNTYVSSAMPQKRNPGLVNNCRTESSSVIGEAQAEFFRAHNLQSGMIDPKNQTLNGALALHAVKVLTMFNRVLKALVINKDRALEELNSDWTASQEVADRLMKEYGVPFRIGHHAASHIVSYARANNILPLDFPYAKMQEIYKEVIEKEFPEGDPKFPMSEEEFREALNPVSIVHNRKTLGGPQPAELERMLKEQTAENHLNEQWVADKKAFIQSSLDKLNKEFETLGE</sequence>
<evidence type="ECO:0000256" key="3">
    <source>
        <dbReference type="ARBA" id="ARBA00012338"/>
    </source>
</evidence>
<dbReference type="Gene3D" id="1.10.40.30">
    <property type="entry name" value="Fumarase/aspartase (C-terminal domain)"/>
    <property type="match status" value="1"/>
</dbReference>
<dbReference type="PRINTS" id="PR00145">
    <property type="entry name" value="ARGSUCLYASE"/>
</dbReference>
<comment type="catalytic activity">
    <reaction evidence="1">
        <text>2-(N(omega)-L-arginino)succinate = fumarate + L-arginine</text>
        <dbReference type="Rhea" id="RHEA:24020"/>
        <dbReference type="ChEBI" id="CHEBI:29806"/>
        <dbReference type="ChEBI" id="CHEBI:32682"/>
        <dbReference type="ChEBI" id="CHEBI:57472"/>
        <dbReference type="EC" id="4.3.2.1"/>
    </reaction>
</comment>
<dbReference type="PRINTS" id="PR00149">
    <property type="entry name" value="FUMRATELYASE"/>
</dbReference>
<dbReference type="GO" id="GO:0042450">
    <property type="term" value="P:L-arginine biosynthetic process via ornithine"/>
    <property type="evidence" value="ECO:0007669"/>
    <property type="project" value="InterPro"/>
</dbReference>
<evidence type="ECO:0000313" key="8">
    <source>
        <dbReference type="EMBL" id="MTU43569.1"/>
    </source>
</evidence>
<keyword evidence="5 8" id="KW-0456">Lyase</keyword>
<dbReference type="InterPro" id="IPR022761">
    <property type="entry name" value="Fumarate_lyase_N"/>
</dbReference>
<accession>A0A6I3S224</accession>
<dbReference type="InterPro" id="IPR009049">
    <property type="entry name" value="Argininosuccinate_lyase"/>
</dbReference>
<organism evidence="8 9">
    <name type="scientific">Parasutterella excrementihominis</name>
    <dbReference type="NCBI Taxonomy" id="487175"/>
    <lineage>
        <taxon>Bacteria</taxon>
        <taxon>Pseudomonadati</taxon>
        <taxon>Pseudomonadota</taxon>
        <taxon>Betaproteobacteria</taxon>
        <taxon>Burkholderiales</taxon>
        <taxon>Sutterellaceae</taxon>
        <taxon>Parasutterella</taxon>
    </lineage>
</organism>
<keyword evidence="4" id="KW-0055">Arginine biosynthesis</keyword>
<evidence type="ECO:0000256" key="1">
    <source>
        <dbReference type="ARBA" id="ARBA00000985"/>
    </source>
</evidence>
<protein>
    <recommendedName>
        <fullName evidence="3">argininosuccinate lyase</fullName>
        <ecNumber evidence="3">4.3.2.1</ecNumber>
    </recommendedName>
</protein>
<dbReference type="GO" id="GO:0004056">
    <property type="term" value="F:argininosuccinate lyase activity"/>
    <property type="evidence" value="ECO:0007669"/>
    <property type="project" value="UniProtKB-EC"/>
</dbReference>
<evidence type="ECO:0000313" key="9">
    <source>
        <dbReference type="Proteomes" id="UP000462362"/>
    </source>
</evidence>
<dbReference type="Gene3D" id="1.20.200.10">
    <property type="entry name" value="Fumarase/aspartase (Central domain)"/>
    <property type="match status" value="1"/>
</dbReference>
<proteinExistence type="predicted"/>
<name>A0A6I3S224_9BURK</name>
<comment type="caution">
    <text evidence="8">The sequence shown here is derived from an EMBL/GenBank/DDBJ whole genome shotgun (WGS) entry which is preliminary data.</text>
</comment>
<gene>
    <name evidence="8" type="ORF">GMD42_08010</name>
</gene>
<dbReference type="PANTHER" id="PTHR43814:SF1">
    <property type="entry name" value="ARGININOSUCCINATE LYASE"/>
    <property type="match status" value="1"/>
</dbReference>
<feature type="domain" description="Fumarate lyase N-terminal" evidence="6">
    <location>
        <begin position="48"/>
        <end position="296"/>
    </location>
</feature>
<evidence type="ECO:0000259" key="6">
    <source>
        <dbReference type="Pfam" id="PF00206"/>
    </source>
</evidence>
<dbReference type="InterPro" id="IPR029419">
    <property type="entry name" value="Arg_succ_lyase_C"/>
</dbReference>
<dbReference type="Proteomes" id="UP000462362">
    <property type="component" value="Unassembled WGS sequence"/>
</dbReference>
<reference evidence="8 9" key="1">
    <citation type="journal article" date="2019" name="Nat. Med.">
        <title>A library of human gut bacterial isolates paired with longitudinal multiomics data enables mechanistic microbiome research.</title>
        <authorList>
            <person name="Poyet M."/>
            <person name="Groussin M."/>
            <person name="Gibbons S.M."/>
            <person name="Avila-Pacheco J."/>
            <person name="Jiang X."/>
            <person name="Kearney S.M."/>
            <person name="Perrotta A.R."/>
            <person name="Berdy B."/>
            <person name="Zhao S."/>
            <person name="Lieberman T.D."/>
            <person name="Swanson P.K."/>
            <person name="Smith M."/>
            <person name="Roesemann S."/>
            <person name="Alexander J.E."/>
            <person name="Rich S.A."/>
            <person name="Livny J."/>
            <person name="Vlamakis H."/>
            <person name="Clish C."/>
            <person name="Bullock K."/>
            <person name="Deik A."/>
            <person name="Scott J."/>
            <person name="Pierce K.A."/>
            <person name="Xavier R.J."/>
            <person name="Alm E.J."/>
        </authorList>
    </citation>
    <scope>NUCLEOTIDE SEQUENCE [LARGE SCALE GENOMIC DNA]</scope>
    <source>
        <strain evidence="8 9">BIOML-A2</strain>
    </source>
</reference>
<dbReference type="Pfam" id="PF00206">
    <property type="entry name" value="Lyase_1"/>
    <property type="match status" value="1"/>
</dbReference>
<dbReference type="GO" id="GO:0005829">
    <property type="term" value="C:cytosol"/>
    <property type="evidence" value="ECO:0007669"/>
    <property type="project" value="TreeGrafter"/>
</dbReference>
<dbReference type="EC" id="4.3.2.1" evidence="3"/>
<evidence type="ECO:0000256" key="4">
    <source>
        <dbReference type="ARBA" id="ARBA00022571"/>
    </source>
</evidence>
<dbReference type="AlphaFoldDB" id="A0A6I3S224"/>
<evidence type="ECO:0000256" key="2">
    <source>
        <dbReference type="ARBA" id="ARBA00004941"/>
    </source>
</evidence>
<evidence type="ECO:0000256" key="5">
    <source>
        <dbReference type="ARBA" id="ARBA00023239"/>
    </source>
</evidence>
<dbReference type="UniPathway" id="UPA00068">
    <property type="reaction ID" value="UER00114"/>
</dbReference>
<dbReference type="InterPro" id="IPR024083">
    <property type="entry name" value="Fumarase/histidase_N"/>
</dbReference>
<keyword evidence="4" id="KW-0028">Amino-acid biosynthesis</keyword>
<dbReference type="Gene3D" id="1.10.275.10">
    <property type="entry name" value="Fumarase/aspartase (N-terminal domain)"/>
    <property type="match status" value="1"/>
</dbReference>
<comment type="pathway">
    <text evidence="2">Amino-acid biosynthesis; L-arginine biosynthesis; L-arginine from L-ornithine and carbamoyl phosphate: step 3/3.</text>
</comment>
<dbReference type="Pfam" id="PF14698">
    <property type="entry name" value="ASL_C2"/>
    <property type="match status" value="1"/>
</dbReference>
<dbReference type="InterPro" id="IPR008948">
    <property type="entry name" value="L-Aspartase-like"/>
</dbReference>
<dbReference type="SUPFAM" id="SSF48557">
    <property type="entry name" value="L-aspartase-like"/>
    <property type="match status" value="1"/>
</dbReference>
<dbReference type="InterPro" id="IPR000362">
    <property type="entry name" value="Fumarate_lyase_fam"/>
</dbReference>
<evidence type="ECO:0000259" key="7">
    <source>
        <dbReference type="Pfam" id="PF14698"/>
    </source>
</evidence>
<dbReference type="PANTHER" id="PTHR43814">
    <property type="entry name" value="ARGININOSUCCINATE LYASE"/>
    <property type="match status" value="1"/>
</dbReference>
<dbReference type="EMBL" id="WNCL01000022">
    <property type="protein sequence ID" value="MTU43569.1"/>
    <property type="molecule type" value="Genomic_DNA"/>
</dbReference>